<dbReference type="EMBL" id="WUFT01000019">
    <property type="protein sequence ID" value="NEJ73771.1"/>
    <property type="molecule type" value="Genomic_DNA"/>
</dbReference>
<keyword evidence="1" id="KW-0175">Coiled coil</keyword>
<feature type="coiled-coil region" evidence="1">
    <location>
        <begin position="35"/>
        <end position="62"/>
    </location>
</feature>
<evidence type="ECO:0000256" key="2">
    <source>
        <dbReference type="SAM" id="Phobius"/>
    </source>
</evidence>
<feature type="transmembrane region" description="Helical" evidence="2">
    <location>
        <begin position="6"/>
        <end position="25"/>
    </location>
</feature>
<keyword evidence="2" id="KW-0472">Membrane</keyword>
<proteinExistence type="predicted"/>
<accession>A0A7K3UJV5</accession>
<name>A0A7K3UJV5_9HYPH</name>
<reference evidence="3 4" key="1">
    <citation type="submission" date="2019-12" db="EMBL/GenBank/DDBJ databases">
        <title>Rhizobium genotypes associated with high levels of biological nitrogen fixation by grain legumes in a temperate-maritime cropping system.</title>
        <authorList>
            <person name="Maluk M."/>
            <person name="Francesc Ferrando Molina F."/>
            <person name="Lopez Del Egido L."/>
            <person name="Lafos M."/>
            <person name="Langarica-Fuentes A."/>
            <person name="Gebre Yohannes G."/>
            <person name="Young M.W."/>
            <person name="Martin P."/>
            <person name="Gantlett R."/>
            <person name="Kenicer G."/>
            <person name="Hawes C."/>
            <person name="Begg G.S."/>
            <person name="Quilliam R.S."/>
            <person name="Squire G.R."/>
            <person name="Poole P.S."/>
            <person name="Young P.W."/>
            <person name="Iannetta P.M."/>
            <person name="James E.K."/>
        </authorList>
    </citation>
    <scope>NUCLEOTIDE SEQUENCE [LARGE SCALE GENOMIC DNA]</scope>
    <source>
        <strain evidence="3 4">JHI366</strain>
    </source>
</reference>
<evidence type="ECO:0000313" key="3">
    <source>
        <dbReference type="EMBL" id="NEJ73771.1"/>
    </source>
</evidence>
<evidence type="ECO:0000313" key="4">
    <source>
        <dbReference type="Proteomes" id="UP000471753"/>
    </source>
</evidence>
<gene>
    <name evidence="3" type="ORF">GR197_25060</name>
</gene>
<comment type="caution">
    <text evidence="3">The sequence shown here is derived from an EMBL/GenBank/DDBJ whole genome shotgun (WGS) entry which is preliminary data.</text>
</comment>
<keyword evidence="2" id="KW-1133">Transmembrane helix</keyword>
<dbReference type="AlphaFoldDB" id="A0A7K3UJV5"/>
<organism evidence="3 4">
    <name type="scientific">Rhizobium phaseoli</name>
    <dbReference type="NCBI Taxonomy" id="396"/>
    <lineage>
        <taxon>Bacteria</taxon>
        <taxon>Pseudomonadati</taxon>
        <taxon>Pseudomonadota</taxon>
        <taxon>Alphaproteobacteria</taxon>
        <taxon>Hyphomicrobiales</taxon>
        <taxon>Rhizobiaceae</taxon>
        <taxon>Rhizobium/Agrobacterium group</taxon>
        <taxon>Rhizobium</taxon>
    </lineage>
</organism>
<evidence type="ECO:0000256" key="1">
    <source>
        <dbReference type="SAM" id="Coils"/>
    </source>
</evidence>
<keyword evidence="2" id="KW-0812">Transmembrane</keyword>
<dbReference type="Proteomes" id="UP000471753">
    <property type="component" value="Unassembled WGS sequence"/>
</dbReference>
<protein>
    <submittedName>
        <fullName evidence="3">Uncharacterized protein</fullName>
    </submittedName>
</protein>
<sequence length="111" mass="12445">MTPEEIMKAVLFFLTVAGAGWGIWWKIDGRVKESEKASETRIKTAEDKADAAQKDLAAHKLHAAEIFATKAGMHEQTSQLLRAIEGVGNRIDSMNERLDRAFERTTSRTTR</sequence>